<name>A0ABC8JC97_ERUVS</name>
<accession>A0ABC8JC97</accession>
<reference evidence="1 2" key="1">
    <citation type="submission" date="2022-03" db="EMBL/GenBank/DDBJ databases">
        <authorList>
            <person name="Macdonald S."/>
            <person name="Ahmed S."/>
            <person name="Newling K."/>
        </authorList>
    </citation>
    <scope>NUCLEOTIDE SEQUENCE [LARGE SCALE GENOMIC DNA]</scope>
</reference>
<protein>
    <submittedName>
        <fullName evidence="1">Uncharacterized protein</fullName>
    </submittedName>
</protein>
<dbReference type="PANTHER" id="PTHR31228:SF29">
    <property type="entry name" value="CYSTATIN DOMAIN-CONTAINING PROTEIN"/>
    <property type="match status" value="1"/>
</dbReference>
<keyword evidence="2" id="KW-1185">Reference proteome</keyword>
<evidence type="ECO:0000313" key="2">
    <source>
        <dbReference type="Proteomes" id="UP001642260"/>
    </source>
</evidence>
<dbReference type="AlphaFoldDB" id="A0ABC8JC97"/>
<dbReference type="EMBL" id="CAKOAT010096265">
    <property type="protein sequence ID" value="CAH8321623.1"/>
    <property type="molecule type" value="Genomic_DNA"/>
</dbReference>
<gene>
    <name evidence="1" type="ORF">ERUC_LOCUS9403</name>
</gene>
<dbReference type="PANTHER" id="PTHR31228">
    <property type="entry name" value="CYSTATIN/MONELLIN SUPERFAMILY PROTEIN"/>
    <property type="match status" value="1"/>
</dbReference>
<comment type="caution">
    <text evidence="1">The sequence shown here is derived from an EMBL/GenBank/DDBJ whole genome shotgun (WGS) entry which is preliminary data.</text>
</comment>
<dbReference type="Proteomes" id="UP001642260">
    <property type="component" value="Unassembled WGS sequence"/>
</dbReference>
<organism evidence="1 2">
    <name type="scientific">Eruca vesicaria subsp. sativa</name>
    <name type="common">Garden rocket</name>
    <name type="synonym">Eruca sativa</name>
    <dbReference type="NCBI Taxonomy" id="29727"/>
    <lineage>
        <taxon>Eukaryota</taxon>
        <taxon>Viridiplantae</taxon>
        <taxon>Streptophyta</taxon>
        <taxon>Embryophyta</taxon>
        <taxon>Tracheophyta</taxon>
        <taxon>Spermatophyta</taxon>
        <taxon>Magnoliopsida</taxon>
        <taxon>eudicotyledons</taxon>
        <taxon>Gunneridae</taxon>
        <taxon>Pentapetalae</taxon>
        <taxon>rosids</taxon>
        <taxon>malvids</taxon>
        <taxon>Brassicales</taxon>
        <taxon>Brassicaceae</taxon>
        <taxon>Brassiceae</taxon>
        <taxon>Eruca</taxon>
    </lineage>
</organism>
<evidence type="ECO:0000313" key="1">
    <source>
        <dbReference type="EMBL" id="CAH8321623.1"/>
    </source>
</evidence>
<proteinExistence type="predicted"/>
<sequence length="174" mass="20208">MAEPGGPDWTNEWGAPVFMRYEPGSEPEEKCHFLPCIRRREDEGPFLTPEEEQRRFEEQVESSKGFDINFEEFRCIFNYVPVDFDENYYFKDTDTTRGVIKRLLEIPLSDTIKQRVKVLNLLRLSKPILTRPVLLPSCFTLPLELRSLQMISQNTSKLWSAISVMTPTSITPAS</sequence>